<protein>
    <submittedName>
        <fullName evidence="2">Uncharacterized protein</fullName>
    </submittedName>
</protein>
<dbReference type="EMBL" id="FWWW01000052">
    <property type="protein sequence ID" value="SMB89693.1"/>
    <property type="molecule type" value="Genomic_DNA"/>
</dbReference>
<feature type="transmembrane region" description="Helical" evidence="1">
    <location>
        <begin position="115"/>
        <end position="136"/>
    </location>
</feature>
<dbReference type="STRING" id="645990.SAMN00120144_0967"/>
<accession>A0A1W1V8V0</accession>
<reference evidence="2 3" key="1">
    <citation type="submission" date="2017-04" db="EMBL/GenBank/DDBJ databases">
        <authorList>
            <person name="Afonso C.L."/>
            <person name="Miller P.J."/>
            <person name="Scott M.A."/>
            <person name="Spackman E."/>
            <person name="Goraichik I."/>
            <person name="Dimitrov K.M."/>
            <person name="Suarez D.L."/>
            <person name="Swayne D.E."/>
        </authorList>
    </citation>
    <scope>NUCLEOTIDE SEQUENCE [LARGE SCALE GENOMIC DNA]</scope>
    <source>
        <strain evidence="2 3">DSM 11622</strain>
    </source>
</reference>
<dbReference type="AlphaFoldDB" id="A0A1W1V8V0"/>
<sequence length="199" mass="23450">MWNRQAADELIPLSAQSVARMVARKSDNVVTRLRRNAWWEVGSIVYVIIALPFGIDYFNNQFMKGYLLAFELLSVAFLYYYYRKFKLLRRMDHVDKDVRGHLQTLILGLRGLLAIYLRLTLWVTIAALIATTSYQAFRLTLKYNGGKLFWSIGLMMIIMFLTGAVLYWLMVKFTKWYLQKLYGQHLDRLEGYLHELQAD</sequence>
<evidence type="ECO:0000313" key="2">
    <source>
        <dbReference type="EMBL" id="SMB89693.1"/>
    </source>
</evidence>
<dbReference type="Proteomes" id="UP000192266">
    <property type="component" value="Unassembled WGS sequence"/>
</dbReference>
<name>A0A1W1V8V0_9BACT</name>
<proteinExistence type="predicted"/>
<gene>
    <name evidence="2" type="ORF">SAMN00120144_0967</name>
</gene>
<dbReference type="OrthoDB" id="652948at2"/>
<feature type="transmembrane region" description="Helical" evidence="1">
    <location>
        <begin position="148"/>
        <end position="170"/>
    </location>
</feature>
<organism evidence="2 3">
    <name type="scientific">Hymenobacter roseosalivarius DSM 11622</name>
    <dbReference type="NCBI Taxonomy" id="645990"/>
    <lineage>
        <taxon>Bacteria</taxon>
        <taxon>Pseudomonadati</taxon>
        <taxon>Bacteroidota</taxon>
        <taxon>Cytophagia</taxon>
        <taxon>Cytophagales</taxon>
        <taxon>Hymenobacteraceae</taxon>
        <taxon>Hymenobacter</taxon>
    </lineage>
</organism>
<keyword evidence="1" id="KW-1133">Transmembrane helix</keyword>
<dbReference type="RefSeq" id="WP_084444417.1">
    <property type="nucleotide sequence ID" value="NZ_FWWW01000052.1"/>
</dbReference>
<feature type="transmembrane region" description="Helical" evidence="1">
    <location>
        <begin position="61"/>
        <end position="82"/>
    </location>
</feature>
<keyword evidence="1" id="KW-0472">Membrane</keyword>
<feature type="transmembrane region" description="Helical" evidence="1">
    <location>
        <begin position="37"/>
        <end position="55"/>
    </location>
</feature>
<keyword evidence="1" id="KW-0812">Transmembrane</keyword>
<evidence type="ECO:0000313" key="3">
    <source>
        <dbReference type="Proteomes" id="UP000192266"/>
    </source>
</evidence>
<keyword evidence="3" id="KW-1185">Reference proteome</keyword>
<evidence type="ECO:0000256" key="1">
    <source>
        <dbReference type="SAM" id="Phobius"/>
    </source>
</evidence>